<accession>K1VVP3</accession>
<protein>
    <submittedName>
        <fullName evidence="2">Uncharacterized protein</fullName>
    </submittedName>
</protein>
<sequence>MAAAVQPHSILLPSSSPLGAGNNPVAVPNKAGVQVQAPAANGVHQQNGVAPPAAAQQPQQLNKMPGTTAHAVPVHQSAGSSQESLASNAVPPLSPGGSQSSTLADSVKTDHTWDDAETQTNTSSTAGELTPRSSMMGSPTPKIRFGNCPERPPELRRRNSITLGVLARKSMLHAQGTLPGGTRVVNMTDEEWEAYQNKFQKSTQAPVDLGNVVSSGAKKLWGKMRRGSNASVGSTASSAAGRGRSDSASSMPGMPISPRVRPVDTAPPIEEHVEEEEEDRVHLPARMRTPPPGEETPRVGRSPSPPPHPTFDDEDEDEEEDDSSSDGGDHREADDGHGLDDADHVHRSRHSNSVAALGFEIGDYKRRHPAFASRGSRTSLRSLLQEQDEDENEPAQSAHPVHPSQATAPIMQHPQVQPHLQQPAPVMQQPQQPIMQHPQQVQQTHAL</sequence>
<feature type="compositionally biased region" description="Polar residues" evidence="1">
    <location>
        <begin position="118"/>
        <end position="137"/>
    </location>
</feature>
<name>K1VVP3_TRIAC</name>
<dbReference type="AlphaFoldDB" id="K1VVP3"/>
<proteinExistence type="predicted"/>
<evidence type="ECO:0000313" key="3">
    <source>
        <dbReference type="Proteomes" id="UP000006757"/>
    </source>
</evidence>
<organism evidence="2 3">
    <name type="scientific">Trichosporon asahii var. asahii (strain CBS 8904)</name>
    <name type="common">Yeast</name>
    <dbReference type="NCBI Taxonomy" id="1220162"/>
    <lineage>
        <taxon>Eukaryota</taxon>
        <taxon>Fungi</taxon>
        <taxon>Dikarya</taxon>
        <taxon>Basidiomycota</taxon>
        <taxon>Agaricomycotina</taxon>
        <taxon>Tremellomycetes</taxon>
        <taxon>Trichosporonales</taxon>
        <taxon>Trichosporonaceae</taxon>
        <taxon>Trichosporon</taxon>
    </lineage>
</organism>
<dbReference type="eggNOG" id="ENOG502SYS6">
    <property type="taxonomic scope" value="Eukaryota"/>
</dbReference>
<keyword evidence="3" id="KW-1185">Reference proteome</keyword>
<feature type="compositionally biased region" description="Low complexity" evidence="1">
    <location>
        <begin position="50"/>
        <end position="60"/>
    </location>
</feature>
<feature type="compositionally biased region" description="Acidic residues" evidence="1">
    <location>
        <begin position="312"/>
        <end position="324"/>
    </location>
</feature>
<dbReference type="InParanoid" id="K1VVP3"/>
<feature type="region of interest" description="Disordered" evidence="1">
    <location>
        <begin position="223"/>
        <end position="447"/>
    </location>
</feature>
<evidence type="ECO:0000256" key="1">
    <source>
        <dbReference type="SAM" id="MobiDB-lite"/>
    </source>
</evidence>
<evidence type="ECO:0000313" key="2">
    <source>
        <dbReference type="EMBL" id="EKD03537.1"/>
    </source>
</evidence>
<feature type="region of interest" description="Disordered" evidence="1">
    <location>
        <begin position="1"/>
        <end position="155"/>
    </location>
</feature>
<dbReference type="Proteomes" id="UP000006757">
    <property type="component" value="Unassembled WGS sequence"/>
</dbReference>
<gene>
    <name evidence="2" type="ORF">A1Q2_02120</name>
</gene>
<feature type="compositionally biased region" description="Low complexity" evidence="1">
    <location>
        <begin position="412"/>
        <end position="447"/>
    </location>
</feature>
<feature type="compositionally biased region" description="Basic and acidic residues" evidence="1">
    <location>
        <begin position="327"/>
        <end position="345"/>
    </location>
</feature>
<feature type="compositionally biased region" description="Low complexity" evidence="1">
    <location>
        <begin position="373"/>
        <end position="384"/>
    </location>
</feature>
<dbReference type="EMBL" id="AMBO01000246">
    <property type="protein sequence ID" value="EKD03537.1"/>
    <property type="molecule type" value="Genomic_DNA"/>
</dbReference>
<feature type="compositionally biased region" description="Low complexity" evidence="1">
    <location>
        <begin position="7"/>
        <end position="18"/>
    </location>
</feature>
<dbReference type="HOGENOM" id="CLU_049655_0_0_1"/>
<feature type="compositionally biased region" description="Polar residues" evidence="1">
    <location>
        <begin position="77"/>
        <end position="87"/>
    </location>
</feature>
<dbReference type="OrthoDB" id="3366178at2759"/>
<feature type="compositionally biased region" description="Low complexity" evidence="1">
    <location>
        <begin position="227"/>
        <end position="250"/>
    </location>
</feature>
<reference evidence="2 3" key="1">
    <citation type="journal article" date="2012" name="Eukaryot. Cell">
        <title>Genome sequence of the Trichosporon asahii environmental strain CBS 8904.</title>
        <authorList>
            <person name="Yang R.Y."/>
            <person name="Li H.T."/>
            <person name="Zhu H."/>
            <person name="Zhou G.P."/>
            <person name="Wang M."/>
            <person name="Wang L."/>
        </authorList>
    </citation>
    <scope>NUCLEOTIDE SEQUENCE [LARGE SCALE GENOMIC DNA]</scope>
    <source>
        <strain evidence="2 3">CBS 8904</strain>
    </source>
</reference>
<comment type="caution">
    <text evidence="2">The sequence shown here is derived from an EMBL/GenBank/DDBJ whole genome shotgun (WGS) entry which is preliminary data.</text>
</comment>